<dbReference type="EMBL" id="ANOH01000179">
    <property type="protein sequence ID" value="EMI56013.1"/>
    <property type="molecule type" value="Genomic_DNA"/>
</dbReference>
<proteinExistence type="predicted"/>
<feature type="domain" description="RES" evidence="1">
    <location>
        <begin position="75"/>
        <end position="243"/>
    </location>
</feature>
<reference evidence="2 3" key="1">
    <citation type="journal article" date="2013" name="Mar. Genomics">
        <title>Expression of sulfatases in Rhodopirellula baltica and the diversity of sulfatases in the genus Rhodopirellula.</title>
        <authorList>
            <person name="Wegner C.E."/>
            <person name="Richter-Heitmann T."/>
            <person name="Klindworth A."/>
            <person name="Klockow C."/>
            <person name="Richter M."/>
            <person name="Achstetter T."/>
            <person name="Glockner F.O."/>
            <person name="Harder J."/>
        </authorList>
    </citation>
    <scope>NUCLEOTIDE SEQUENCE [LARGE SCALE GENOMIC DNA]</scope>
    <source>
        <strain evidence="2 3">SM41</strain>
    </source>
</reference>
<evidence type="ECO:0000313" key="3">
    <source>
        <dbReference type="Proteomes" id="UP000011885"/>
    </source>
</evidence>
<dbReference type="RefSeq" id="WP_008678418.1">
    <property type="nucleotide sequence ID" value="NZ_ANOH01000179.1"/>
</dbReference>
<comment type="caution">
    <text evidence="2">The sequence shown here is derived from an EMBL/GenBank/DDBJ whole genome shotgun (WGS) entry which is preliminary data.</text>
</comment>
<dbReference type="Proteomes" id="UP000011885">
    <property type="component" value="Unassembled WGS sequence"/>
</dbReference>
<name>M5UJ03_9BACT</name>
<organism evidence="2 3">
    <name type="scientific">Rhodopirellula sallentina SM41</name>
    <dbReference type="NCBI Taxonomy" id="1263870"/>
    <lineage>
        <taxon>Bacteria</taxon>
        <taxon>Pseudomonadati</taxon>
        <taxon>Planctomycetota</taxon>
        <taxon>Planctomycetia</taxon>
        <taxon>Pirellulales</taxon>
        <taxon>Pirellulaceae</taxon>
        <taxon>Rhodopirellula</taxon>
    </lineage>
</organism>
<sequence length="264" mass="29454">MEFESMFGLCCYGRFEWAIRQGVVDKHTTGFLNAVAATVESRIFTMKPRGELFRAVRGCERPNADGIYVQSHPSGRLKPNGEVGEGRANRKGDPVLYAADAVGIAVRELRPWFGEEISIAEFTTNDPLKLVDLATPRGVSLTFDLLARQHDHRDKRVTPAQFHAAAWDDIARAFSTPVSTRIDGDGYLATQRLAAHFQSLGFDGIRYRSSTIIDDSEANSAGFNYAIFNFENMQPVDSWVVEVKRLNVECTPAPCQYFDGHKSQ</sequence>
<evidence type="ECO:0000259" key="1">
    <source>
        <dbReference type="SMART" id="SM00953"/>
    </source>
</evidence>
<dbReference type="InterPro" id="IPR014914">
    <property type="entry name" value="RES_dom"/>
</dbReference>
<accession>M5UJ03</accession>
<protein>
    <submittedName>
        <fullName evidence="2">RES domain protein</fullName>
    </submittedName>
</protein>
<dbReference type="PATRIC" id="fig|1263870.3.peg.2713"/>
<dbReference type="SMART" id="SM00953">
    <property type="entry name" value="RES"/>
    <property type="match status" value="1"/>
</dbReference>
<evidence type="ECO:0000313" key="2">
    <source>
        <dbReference type="EMBL" id="EMI56013.1"/>
    </source>
</evidence>
<keyword evidence="3" id="KW-1185">Reference proteome</keyword>
<gene>
    <name evidence="2" type="ORF">RSSM_02550</name>
</gene>
<dbReference type="Pfam" id="PF08808">
    <property type="entry name" value="RES"/>
    <property type="match status" value="1"/>
</dbReference>
<dbReference type="OrthoDB" id="648213at2"/>
<dbReference type="AlphaFoldDB" id="M5UJ03"/>